<dbReference type="InterPro" id="IPR007374">
    <property type="entry name" value="ASCH_domain"/>
</dbReference>
<gene>
    <name evidence="2" type="ORF">DesU5LDRAFT_2397</name>
</gene>
<dbReference type="OrthoDB" id="359066at2"/>
<reference evidence="2" key="1">
    <citation type="submission" date="2011-11" db="EMBL/GenBank/DDBJ databases">
        <title>Improved High-Quality Draft sequence of Desulfovibrio sp. U5L.</title>
        <authorList>
            <consortium name="US DOE Joint Genome Institute"/>
            <person name="Lucas S."/>
            <person name="Han J."/>
            <person name="Lapidus A."/>
            <person name="Cheng J.-F."/>
            <person name="Goodwin L."/>
            <person name="Pitluck S."/>
            <person name="Peters L."/>
            <person name="Ovchinnikova G."/>
            <person name="Held B."/>
            <person name="Detter J.C."/>
            <person name="Han C."/>
            <person name="Tapia R."/>
            <person name="Land M."/>
            <person name="Hauser L."/>
            <person name="Kyrpides N."/>
            <person name="Ivanova N."/>
            <person name="Pagani I."/>
            <person name="Gabster J."/>
            <person name="Walker C."/>
            <person name="Stolyar S."/>
            <person name="Stahl D."/>
            <person name="Arkin A."/>
            <person name="Dehal P."/>
            <person name="Hazen T."/>
            <person name="Woyke T."/>
        </authorList>
    </citation>
    <scope>NUCLEOTIDE SEQUENCE [LARGE SCALE GENOMIC DNA]</scope>
    <source>
        <strain evidence="2">U5L</strain>
    </source>
</reference>
<evidence type="ECO:0000259" key="1">
    <source>
        <dbReference type="Pfam" id="PF04266"/>
    </source>
</evidence>
<dbReference type="InterPro" id="IPR015947">
    <property type="entry name" value="PUA-like_sf"/>
</dbReference>
<dbReference type="SUPFAM" id="SSF88697">
    <property type="entry name" value="PUA domain-like"/>
    <property type="match status" value="1"/>
</dbReference>
<sequence length="148" mass="16438">MPITLYAISVQQPWAWLIVNGFKDVENRTWRLPDKHRGPVLIHASLKPRFSLAAARELLETFHARYGLAGGLRFPREGREVGGVVGVATLTGCTSDHVSPWCAGGQWHWRIEAARPLPFMPCRGQLGFFRVDYVAPASRGSLVEGVAF</sequence>
<protein>
    <submittedName>
        <fullName evidence="2">ASCH domain-containing protein</fullName>
    </submittedName>
</protein>
<proteinExistence type="predicted"/>
<evidence type="ECO:0000313" key="2">
    <source>
        <dbReference type="EMBL" id="EIG54061.1"/>
    </source>
</evidence>
<accession>I2Q2Q5</accession>
<dbReference type="HOGENOM" id="CLU_051256_2_2_7"/>
<dbReference type="STRING" id="596152.DesU5LDRAFT_2397"/>
<dbReference type="Pfam" id="PF04266">
    <property type="entry name" value="ASCH"/>
    <property type="match status" value="1"/>
</dbReference>
<organism evidence="2">
    <name type="scientific">Desulfovibrio sp. U5L</name>
    <dbReference type="NCBI Taxonomy" id="596152"/>
    <lineage>
        <taxon>Bacteria</taxon>
        <taxon>Pseudomonadati</taxon>
        <taxon>Thermodesulfobacteriota</taxon>
        <taxon>Desulfovibrionia</taxon>
        <taxon>Desulfovibrionales</taxon>
        <taxon>Desulfovibrionaceae</taxon>
        <taxon>Desulfovibrio</taxon>
    </lineage>
</organism>
<dbReference type="EMBL" id="JH600068">
    <property type="protein sequence ID" value="EIG54061.1"/>
    <property type="molecule type" value="Genomic_DNA"/>
</dbReference>
<dbReference type="Gene3D" id="2.30.130.30">
    <property type="entry name" value="Hypothetical protein"/>
    <property type="match status" value="1"/>
</dbReference>
<dbReference type="eggNOG" id="ENOG50331AT">
    <property type="taxonomic scope" value="Bacteria"/>
</dbReference>
<feature type="domain" description="ASCH" evidence="1">
    <location>
        <begin position="8"/>
        <end position="99"/>
    </location>
</feature>
<name>I2Q2Q5_9BACT</name>
<dbReference type="AlphaFoldDB" id="I2Q2Q5"/>